<organism evidence="1 2">
    <name type="scientific">Ameyamaea chiangmaiensis</name>
    <dbReference type="NCBI Taxonomy" id="442969"/>
    <lineage>
        <taxon>Bacteria</taxon>
        <taxon>Pseudomonadati</taxon>
        <taxon>Pseudomonadota</taxon>
        <taxon>Alphaproteobacteria</taxon>
        <taxon>Acetobacterales</taxon>
        <taxon>Acetobacteraceae</taxon>
        <taxon>Ameyamaea</taxon>
    </lineage>
</organism>
<sequence>MVVLRVSVDTRDIQRRLSALARDEIPEAAAHTLNMLARDSKAAVIDRMKEVFENPNPFTLGGFFVKAATRNSLEAWVASKDHDRDGKPVPRIAFIGVEERGGARDRKKFEARLATLSGGQYVLPGRDVTLDRYGNVPVSVYKVVLSRLGMMSDQTRNLKDAHARRLAKRGLVAKGQRSEYFLGRDRASGRPKGIYKLVSKGKIAEIFKFVRTEPNYSAKLPVTAIVNGLVSQKASRVTGAAIRAALKRQKLRG</sequence>
<evidence type="ECO:0000313" key="1">
    <source>
        <dbReference type="EMBL" id="NVN39009.1"/>
    </source>
</evidence>
<evidence type="ECO:0000313" key="2">
    <source>
        <dbReference type="Proteomes" id="UP000585665"/>
    </source>
</evidence>
<evidence type="ECO:0008006" key="3">
    <source>
        <dbReference type="Google" id="ProtNLM"/>
    </source>
</evidence>
<accession>A0A850P8J8</accession>
<protein>
    <recommendedName>
        <fullName evidence="3">Phage protein</fullName>
    </recommendedName>
</protein>
<keyword evidence="2" id="KW-1185">Reference proteome</keyword>
<comment type="caution">
    <text evidence="1">The sequence shown here is derived from an EMBL/GenBank/DDBJ whole genome shotgun (WGS) entry which is preliminary data.</text>
</comment>
<dbReference type="AlphaFoldDB" id="A0A850P8J8"/>
<name>A0A850P8J8_9PROT</name>
<dbReference type="EMBL" id="JABXXR010000001">
    <property type="protein sequence ID" value="NVN39009.1"/>
    <property type="molecule type" value="Genomic_DNA"/>
</dbReference>
<dbReference type="RefSeq" id="WP_176612032.1">
    <property type="nucleotide sequence ID" value="NZ_JABXXR010000001.1"/>
</dbReference>
<proteinExistence type="predicted"/>
<dbReference type="Proteomes" id="UP000585665">
    <property type="component" value="Unassembled WGS sequence"/>
</dbReference>
<reference evidence="1 2" key="1">
    <citation type="submission" date="2020-06" db="EMBL/GenBank/DDBJ databases">
        <title>Description of novel acetic acid bacteria.</title>
        <authorList>
            <person name="Sombolestani A."/>
        </authorList>
    </citation>
    <scope>NUCLEOTIDE SEQUENCE [LARGE SCALE GENOMIC DNA]</scope>
    <source>
        <strain evidence="1 2">LMG 27010</strain>
    </source>
</reference>
<gene>
    <name evidence="1" type="ORF">HUK82_00315</name>
</gene>